<evidence type="ECO:0000313" key="2">
    <source>
        <dbReference type="Proteomes" id="UP000198571"/>
    </source>
</evidence>
<accession>A0A1H9SJ68</accession>
<reference evidence="2" key="1">
    <citation type="submission" date="2016-10" db="EMBL/GenBank/DDBJ databases">
        <authorList>
            <person name="Varghese N."/>
            <person name="Submissions S."/>
        </authorList>
    </citation>
    <scope>NUCLEOTIDE SEQUENCE [LARGE SCALE GENOMIC DNA]</scope>
    <source>
        <strain evidence="2">S9</strain>
    </source>
</reference>
<dbReference type="Proteomes" id="UP000198571">
    <property type="component" value="Unassembled WGS sequence"/>
</dbReference>
<keyword evidence="2" id="KW-1185">Reference proteome</keyword>
<dbReference type="STRING" id="1601833.SAMN05518684_104248"/>
<dbReference type="OrthoDB" id="5241360at2"/>
<dbReference type="AlphaFoldDB" id="A0A1H9SJ68"/>
<dbReference type="RefSeq" id="WP_093049172.1">
    <property type="nucleotide sequence ID" value="NZ_FOGT01000004.1"/>
</dbReference>
<evidence type="ECO:0008006" key="3">
    <source>
        <dbReference type="Google" id="ProtNLM"/>
    </source>
</evidence>
<evidence type="ECO:0000313" key="1">
    <source>
        <dbReference type="EMBL" id="SER84938.1"/>
    </source>
</evidence>
<protein>
    <recommendedName>
        <fullName evidence="3">Protein required for attachment to host cells</fullName>
    </recommendedName>
</protein>
<dbReference type="InterPro" id="IPR040983">
    <property type="entry name" value="Bact_RF_family5"/>
</dbReference>
<gene>
    <name evidence="1" type="ORF">SAMN05518684_104248</name>
</gene>
<proteinExistence type="predicted"/>
<sequence length="264" mass="30669">MALLDEVQKLKDFKCSDEKCVLTVYLNTDPANQDQQKGEWQIRLKNGLKRIQEYLDASGDESEIKSYKKLKKKVDDEIQSNRTNFQKSVVIFASEKEDLFNVHYLQVPVETSFHWEEGPVLDQLEEIQKHYPRSGVVLPNLDEVRVLDTSLGEIHDERTYEFDPGSEEWTFKEGLASSDRTASGASHVDKIDQRFAENRNRFYKKMAGNIERLKKDWDWQEIYLVGETENIRSLESSLRTKPAESISKNLNNAEASKVLEEVFK</sequence>
<dbReference type="Pfam" id="PF18846">
    <property type="entry name" value="baeRF_family5"/>
    <property type="match status" value="1"/>
</dbReference>
<dbReference type="EMBL" id="FOGT01000004">
    <property type="protein sequence ID" value="SER84938.1"/>
    <property type="molecule type" value="Genomic_DNA"/>
</dbReference>
<name>A0A1H9SJ68_9BACI</name>
<organism evidence="1 2">
    <name type="scientific">Salipaludibacillus aurantiacus</name>
    <dbReference type="NCBI Taxonomy" id="1601833"/>
    <lineage>
        <taxon>Bacteria</taxon>
        <taxon>Bacillati</taxon>
        <taxon>Bacillota</taxon>
        <taxon>Bacilli</taxon>
        <taxon>Bacillales</taxon>
        <taxon>Bacillaceae</taxon>
    </lineage>
</organism>